<proteinExistence type="predicted"/>
<evidence type="ECO:0000313" key="2">
    <source>
        <dbReference type="Proteomes" id="UP001163846"/>
    </source>
</evidence>
<name>A0AA38P833_9AGAR</name>
<organism evidence="1 2">
    <name type="scientific">Lentinula raphanica</name>
    <dbReference type="NCBI Taxonomy" id="153919"/>
    <lineage>
        <taxon>Eukaryota</taxon>
        <taxon>Fungi</taxon>
        <taxon>Dikarya</taxon>
        <taxon>Basidiomycota</taxon>
        <taxon>Agaricomycotina</taxon>
        <taxon>Agaricomycetes</taxon>
        <taxon>Agaricomycetidae</taxon>
        <taxon>Agaricales</taxon>
        <taxon>Marasmiineae</taxon>
        <taxon>Omphalotaceae</taxon>
        <taxon>Lentinula</taxon>
    </lineage>
</organism>
<comment type="caution">
    <text evidence="1">The sequence shown here is derived from an EMBL/GenBank/DDBJ whole genome shotgun (WGS) entry which is preliminary data.</text>
</comment>
<dbReference type="AlphaFoldDB" id="A0AA38P833"/>
<protein>
    <submittedName>
        <fullName evidence="1">Uncharacterized protein</fullName>
    </submittedName>
</protein>
<keyword evidence="2" id="KW-1185">Reference proteome</keyword>
<sequence length="321" mass="35135">MIPRLFSSIASTSRNSAPLISTYLRELCSRSKNPNSIYLTRIFDEILFPCLKNAKHYVNGTDGTVHSVRVPFHEHKEMDISDYFSALGYILTHSTATASFTQLIRLLSCYAEWCRVSSFVLGINTPTVVQMLFDEPPSFENTLTRYGHANTLKFSLASSVSAGKGEGREDVRESRVSSLQSVWPHSLVYPTPVQRAHASAGIGYGRSSIEPSAELFGTPWGHCGESVSFPSMHQSITSGRPLGTLALSVKAMNCVIPGTDITPVYAMPFLISITDVIDMLKVAGALRPMCLNCLYLRNNAGGCINDHAIKYAMSGDMNHVG</sequence>
<dbReference type="EMBL" id="MU806206">
    <property type="protein sequence ID" value="KAJ3838044.1"/>
    <property type="molecule type" value="Genomic_DNA"/>
</dbReference>
<evidence type="ECO:0000313" key="1">
    <source>
        <dbReference type="EMBL" id="KAJ3838044.1"/>
    </source>
</evidence>
<reference evidence="1" key="1">
    <citation type="submission" date="2022-08" db="EMBL/GenBank/DDBJ databases">
        <authorList>
            <consortium name="DOE Joint Genome Institute"/>
            <person name="Min B."/>
            <person name="Riley R."/>
            <person name="Sierra-Patev S."/>
            <person name="Naranjo-Ortiz M."/>
            <person name="Looney B."/>
            <person name="Konkel Z."/>
            <person name="Slot J.C."/>
            <person name="Sakamoto Y."/>
            <person name="Steenwyk J.L."/>
            <person name="Rokas A."/>
            <person name="Carro J."/>
            <person name="Camarero S."/>
            <person name="Ferreira P."/>
            <person name="Molpeceres G."/>
            <person name="Ruiz-Duenas F.J."/>
            <person name="Serrano A."/>
            <person name="Henrissat B."/>
            <person name="Drula E."/>
            <person name="Hughes K.W."/>
            <person name="Mata J.L."/>
            <person name="Ishikawa N.K."/>
            <person name="Vargas-Isla R."/>
            <person name="Ushijima S."/>
            <person name="Smith C.A."/>
            <person name="Ahrendt S."/>
            <person name="Andreopoulos W."/>
            <person name="He G."/>
            <person name="Labutti K."/>
            <person name="Lipzen A."/>
            <person name="Ng V."/>
            <person name="Sandor L."/>
            <person name="Barry K."/>
            <person name="Martinez A.T."/>
            <person name="Xiao Y."/>
            <person name="Gibbons J.G."/>
            <person name="Terashima K."/>
            <person name="Hibbett D.S."/>
            <person name="Grigoriev I.V."/>
        </authorList>
    </citation>
    <scope>NUCLEOTIDE SEQUENCE</scope>
    <source>
        <strain evidence="1">TFB9207</strain>
    </source>
</reference>
<gene>
    <name evidence="1" type="ORF">F5878DRAFT_620619</name>
</gene>
<dbReference type="Proteomes" id="UP001163846">
    <property type="component" value="Unassembled WGS sequence"/>
</dbReference>
<accession>A0AA38P833</accession>